<dbReference type="SUPFAM" id="SSF53659">
    <property type="entry name" value="Isocitrate/Isopropylmalate dehydrogenase-like"/>
    <property type="match status" value="1"/>
</dbReference>
<proteinExistence type="predicted"/>
<evidence type="ECO:0000313" key="5">
    <source>
        <dbReference type="Proteomes" id="UP000008139"/>
    </source>
</evidence>
<evidence type="ECO:0000256" key="3">
    <source>
        <dbReference type="ARBA" id="ARBA00023027"/>
    </source>
</evidence>
<dbReference type="HOGENOM" id="CLU_040168_1_0_7"/>
<keyword evidence="1" id="KW-0479">Metal-binding</keyword>
<dbReference type="RefSeq" id="WP_013681064.1">
    <property type="nucleotide sequence ID" value="NC_015318.1"/>
</dbReference>
<evidence type="ECO:0000256" key="2">
    <source>
        <dbReference type="ARBA" id="ARBA00023002"/>
    </source>
</evidence>
<dbReference type="Gene3D" id="3.40.718.10">
    <property type="entry name" value="Isopropylmalate Dehydrogenase"/>
    <property type="match status" value="1"/>
</dbReference>
<dbReference type="FunCoup" id="F2LWP1">
    <property type="interactions" value="248"/>
</dbReference>
<reference evidence="5" key="2">
    <citation type="submission" date="2011-03" db="EMBL/GenBank/DDBJ databases">
        <title>The complete genome of Hippea maritima DSM 10411.</title>
        <authorList>
            <consortium name="US DOE Joint Genome Institute (JGI-PGF)"/>
            <person name="Lucas S."/>
            <person name="Copeland A."/>
            <person name="Lapidus A."/>
            <person name="Bruce D."/>
            <person name="Goodwin L."/>
            <person name="Pitluck S."/>
            <person name="Peters L."/>
            <person name="Kyrpides N."/>
            <person name="Mavromatis K."/>
            <person name="Pagani I."/>
            <person name="Ivanova N."/>
            <person name="Mikhailova N."/>
            <person name="Lu M."/>
            <person name="Detter J.C."/>
            <person name="Tapia R."/>
            <person name="Han C."/>
            <person name="Land M."/>
            <person name="Hauser L."/>
            <person name="Markowitz V."/>
            <person name="Cheng J.-F."/>
            <person name="Hugenholtz P."/>
            <person name="Woyke T."/>
            <person name="Wu D."/>
            <person name="Spring S."/>
            <person name="Schroeder M."/>
            <person name="Brambilla E."/>
            <person name="Klenk H.-P."/>
            <person name="Eisen J.A."/>
        </authorList>
    </citation>
    <scope>NUCLEOTIDE SEQUENCE [LARGE SCALE GENOMIC DNA]</scope>
    <source>
        <strain evidence="5">ATCC 700847 / DSM 10411 / MH2</strain>
    </source>
</reference>
<reference evidence="4 5" key="1">
    <citation type="journal article" date="2011" name="Stand. Genomic Sci.">
        <title>Complete genome sequence of the thermophilic sulfur-reducer Hippea maritima type strain (MH(2)).</title>
        <authorList>
            <person name="Huntemann M."/>
            <person name="Lu M."/>
            <person name="Nolan M."/>
            <person name="Lapidus A."/>
            <person name="Lucas S."/>
            <person name="Hammon N."/>
            <person name="Deshpande S."/>
            <person name="Cheng J.F."/>
            <person name="Tapia R."/>
            <person name="Han C."/>
            <person name="Goodwin L."/>
            <person name="Pitluck S."/>
            <person name="Liolios K."/>
            <person name="Pagani I."/>
            <person name="Ivanova N."/>
            <person name="Ovchinikova G."/>
            <person name="Pati A."/>
            <person name="Chen A."/>
            <person name="Palaniappan K."/>
            <person name="Land M."/>
            <person name="Hauser L."/>
            <person name="Jeffries C.D."/>
            <person name="Detter J.C."/>
            <person name="Brambilla E.M."/>
            <person name="Rohde M."/>
            <person name="Spring S."/>
            <person name="Goker M."/>
            <person name="Woyke T."/>
            <person name="Bristow J."/>
            <person name="Eisen J.A."/>
            <person name="Markowitz V."/>
            <person name="Hugenholtz P."/>
            <person name="Kyrpides N.C."/>
            <person name="Klenk H.P."/>
            <person name="Mavromatis K."/>
        </authorList>
    </citation>
    <scope>NUCLEOTIDE SEQUENCE [LARGE SCALE GENOMIC DNA]</scope>
    <source>
        <strain evidence="5">ATCC 700847 / DSM 10411 / MH2</strain>
    </source>
</reference>
<dbReference type="KEGG" id="hmr:Hipma_0036"/>
<dbReference type="AlphaFoldDB" id="F2LWP1"/>
<sequence length="338" mass="37779">MSDTRPILGVSMGDPAGIGVEVILKHIIYELSPKYRFVIFGSPDVFEFYMDKFNLALNINLIESPDEIPSLYKDGELNIIQATKLDTSKLKIGQLSSECGRAAFESFTSAIDAALKNRIDAIVTAPLNKEAMNLAGFKYPGHTEILAERTNTKDYVMMLAAKRFRIALVTTHVALRDVAKLITKERVLKTIRIVNNDLKKWFGIKAPRIAVASLNPHNSEGGIMGDEEEKHIVPAIKDAQKEGIVVEGTFSADTMFVKDRRSKYDCFISMYHDQGLAVLKALYFDNSVNITLGIPIIRTSPDHGTAFDIAGRFIANHKSFSEATRQAYRMSRWKQKNS</sequence>
<dbReference type="STRING" id="760142.Hipma_0036"/>
<keyword evidence="2 4" id="KW-0560">Oxidoreductase</keyword>
<evidence type="ECO:0000256" key="1">
    <source>
        <dbReference type="ARBA" id="ARBA00022723"/>
    </source>
</evidence>
<dbReference type="InParanoid" id="F2LWP1"/>
<dbReference type="EC" id="1.1.1.262" evidence="4"/>
<keyword evidence="5" id="KW-1185">Reference proteome</keyword>
<dbReference type="Proteomes" id="UP000008139">
    <property type="component" value="Chromosome"/>
</dbReference>
<dbReference type="eggNOG" id="COG1995">
    <property type="taxonomic scope" value="Bacteria"/>
</dbReference>
<keyword evidence="3" id="KW-0520">NAD</keyword>
<dbReference type="EMBL" id="CP002606">
    <property type="protein sequence ID" value="AEA33019.1"/>
    <property type="molecule type" value="Genomic_DNA"/>
</dbReference>
<dbReference type="PANTHER" id="PTHR30004">
    <property type="entry name" value="4-HYDROXYTHREONINE-4-PHOSPHATE DEHYDROGENASE"/>
    <property type="match status" value="1"/>
</dbReference>
<name>F2LWP1_HIPMA</name>
<protein>
    <submittedName>
        <fullName evidence="4">4-hydroxythreonine-4-phosphate dehydrogenase</fullName>
        <ecNumber evidence="4">1.1.1.262</ecNumber>
    </submittedName>
</protein>
<dbReference type="GO" id="GO:0051287">
    <property type="term" value="F:NAD binding"/>
    <property type="evidence" value="ECO:0007669"/>
    <property type="project" value="InterPro"/>
</dbReference>
<dbReference type="PANTHER" id="PTHR30004:SF6">
    <property type="entry name" value="D-THREONATE 4-PHOSPHATE DEHYDROGENASE"/>
    <property type="match status" value="1"/>
</dbReference>
<evidence type="ECO:0000313" key="4">
    <source>
        <dbReference type="EMBL" id="AEA33019.1"/>
    </source>
</evidence>
<dbReference type="GO" id="GO:0046872">
    <property type="term" value="F:metal ion binding"/>
    <property type="evidence" value="ECO:0007669"/>
    <property type="project" value="UniProtKB-KW"/>
</dbReference>
<dbReference type="Pfam" id="PF04166">
    <property type="entry name" value="PdxA"/>
    <property type="match status" value="1"/>
</dbReference>
<organism evidence="4 5">
    <name type="scientific">Hippea maritima (strain ATCC 700847 / DSM 10411 / MH2)</name>
    <dbReference type="NCBI Taxonomy" id="760142"/>
    <lineage>
        <taxon>Bacteria</taxon>
        <taxon>Pseudomonadati</taxon>
        <taxon>Campylobacterota</taxon>
        <taxon>Desulfurellia</taxon>
        <taxon>Desulfurellales</taxon>
        <taxon>Hippeaceae</taxon>
        <taxon>Hippea</taxon>
    </lineage>
</organism>
<dbReference type="NCBIfam" id="TIGR00557">
    <property type="entry name" value="pdxA"/>
    <property type="match status" value="1"/>
</dbReference>
<gene>
    <name evidence="4" type="ordered locus">Hipma_0036</name>
</gene>
<dbReference type="GO" id="GO:0050570">
    <property type="term" value="F:4-hydroxythreonine-4-phosphate dehydrogenase activity"/>
    <property type="evidence" value="ECO:0007669"/>
    <property type="project" value="UniProtKB-EC"/>
</dbReference>
<accession>F2LWP1</accession>
<dbReference type="InterPro" id="IPR005255">
    <property type="entry name" value="PdxA_fam"/>
</dbReference>